<accession>A0ABN1B8F5</accession>
<dbReference type="Proteomes" id="UP001501706">
    <property type="component" value="Unassembled WGS sequence"/>
</dbReference>
<evidence type="ECO:0000313" key="2">
    <source>
        <dbReference type="Proteomes" id="UP001501706"/>
    </source>
</evidence>
<comment type="caution">
    <text evidence="1">The sequence shown here is derived from an EMBL/GenBank/DDBJ whole genome shotgun (WGS) entry which is preliminary data.</text>
</comment>
<dbReference type="RefSeq" id="WP_343927086.1">
    <property type="nucleotide sequence ID" value="NZ_BAAAEN010000002.1"/>
</dbReference>
<evidence type="ECO:0000313" key="1">
    <source>
        <dbReference type="EMBL" id="GAA0492480.1"/>
    </source>
</evidence>
<keyword evidence="2" id="KW-1185">Reference proteome</keyword>
<dbReference type="EMBL" id="BAAAEN010000002">
    <property type="protein sequence ID" value="GAA0492480.1"/>
    <property type="molecule type" value="Genomic_DNA"/>
</dbReference>
<proteinExistence type="predicted"/>
<organism evidence="1 2">
    <name type="scientific">Pigmentiphaga daeguensis</name>
    <dbReference type="NCBI Taxonomy" id="414049"/>
    <lineage>
        <taxon>Bacteria</taxon>
        <taxon>Pseudomonadati</taxon>
        <taxon>Pseudomonadota</taxon>
        <taxon>Betaproteobacteria</taxon>
        <taxon>Burkholderiales</taxon>
        <taxon>Alcaligenaceae</taxon>
        <taxon>Pigmentiphaga</taxon>
    </lineage>
</organism>
<protein>
    <submittedName>
        <fullName evidence="1">Uncharacterized protein</fullName>
    </submittedName>
</protein>
<reference evidence="1 2" key="1">
    <citation type="journal article" date="2019" name="Int. J. Syst. Evol. Microbiol.">
        <title>The Global Catalogue of Microorganisms (GCM) 10K type strain sequencing project: providing services to taxonomists for standard genome sequencing and annotation.</title>
        <authorList>
            <consortium name="The Broad Institute Genomics Platform"/>
            <consortium name="The Broad Institute Genome Sequencing Center for Infectious Disease"/>
            <person name="Wu L."/>
            <person name="Ma J."/>
        </authorList>
    </citation>
    <scope>NUCLEOTIDE SEQUENCE [LARGE SCALE GENOMIC DNA]</scope>
    <source>
        <strain evidence="1 2">JCM 14330</strain>
    </source>
</reference>
<gene>
    <name evidence="1" type="ORF">GCM10009097_05210</name>
</gene>
<sequence length="274" mass="30338">MNAAPHDNQQLRELFTLPPIQASASTALAVPEMPPQETVTGDREVDAVLWLQKVVKTGHQALIDKALEARKRIKTPMKTLAVRYARHVAVKTGSTFAAAFSTFNFGELEDQAKAAIQKAARRHEALSRFGDQENLFSATPAEKACVKALHGLKRRREFGDYPKTEAATRFAKAAALTPTSISDCLHVFAYWNKLYWLRNACVDMGSDSPQQAWAHDDYCFGFLASIPPRDAREALAALEYVLDEGRDDRKEGPAILRNLVLSGWDCAALPTARL</sequence>
<name>A0ABN1B8F5_9BURK</name>